<evidence type="ECO:0000313" key="1">
    <source>
        <dbReference type="EMBL" id="QBK88923.1"/>
    </source>
</evidence>
<reference evidence="1" key="1">
    <citation type="journal article" date="2019" name="MBio">
        <title>Virus Genomes from Deep Sea Sediments Expand the Ocean Megavirome and Support Independent Origins of Viral Gigantism.</title>
        <authorList>
            <person name="Backstrom D."/>
            <person name="Yutin N."/>
            <person name="Jorgensen S.L."/>
            <person name="Dharamshi J."/>
            <person name="Homa F."/>
            <person name="Zaremba-Niedwiedzka K."/>
            <person name="Spang A."/>
            <person name="Wolf Y.I."/>
            <person name="Koonin E.V."/>
            <person name="Ettema T.J."/>
        </authorList>
    </citation>
    <scope>NUCLEOTIDE SEQUENCE</scope>
</reference>
<name>A0A481Z090_9VIRU</name>
<dbReference type="Pfam" id="PF19164">
    <property type="entry name" value="DUF5846"/>
    <property type="match status" value="1"/>
</dbReference>
<dbReference type="EMBL" id="MK500406">
    <property type="protein sequence ID" value="QBK88923.1"/>
    <property type="molecule type" value="Genomic_DNA"/>
</dbReference>
<organism evidence="1">
    <name type="scientific">Mimivirus LCMiAC02</name>
    <dbReference type="NCBI Taxonomy" id="2506609"/>
    <lineage>
        <taxon>Viruses</taxon>
        <taxon>Varidnaviria</taxon>
        <taxon>Bamfordvirae</taxon>
        <taxon>Nucleocytoviricota</taxon>
        <taxon>Megaviricetes</taxon>
        <taxon>Imitervirales</taxon>
        <taxon>Mimiviridae</taxon>
        <taxon>Klosneuvirinae</taxon>
    </lineage>
</organism>
<sequence>MNPNYNKYYNKYIKYKRKYINLKRTIRKESIKYPIRVYQGGNNKSSKKINEKFYFVHMTHNVLSLIKILKMGKILPGKDVSKKYRHFGVEDGFSEIFANVNFEDLDNLSYFPSSSIILSSKILNDYDVGFNKGWHGGTYKDTILLKKNDSKTVRTKKINKIKKFLKNPSSLPKIVQGIPFHTHEMLFSGPVQIKKYLLAVVCLSCTQKNTNKIKKSLKKYPKVKLITKNYPLPKIKELQMAN</sequence>
<dbReference type="InterPro" id="IPR043886">
    <property type="entry name" value="DUF5846"/>
</dbReference>
<gene>
    <name evidence="1" type="ORF">LCMiAC02_00160</name>
</gene>
<protein>
    <submittedName>
        <fullName evidence="1">Uncharacterized protein</fullName>
    </submittedName>
</protein>
<proteinExistence type="predicted"/>
<accession>A0A481Z090</accession>